<evidence type="ECO:0000259" key="1">
    <source>
        <dbReference type="Pfam" id="PF13521"/>
    </source>
</evidence>
<name>A0A178LAI9_9PSED</name>
<dbReference type="InterPro" id="IPR027417">
    <property type="entry name" value="P-loop_NTPase"/>
</dbReference>
<dbReference type="PANTHER" id="PTHR37512">
    <property type="entry name" value="TRIFUNCTIONAL NAD BIOSYNTHESIS/REGULATOR PROTEIN NADR"/>
    <property type="match status" value="1"/>
</dbReference>
<reference evidence="2 3" key="1">
    <citation type="submission" date="2016-04" db="EMBL/GenBank/DDBJ databases">
        <title>Draft Genome Sequences of Staphylococcus capitis Strain H36, S. capitis Strain H65, S. cohnii Strain H62, S. hominis Strain H69, Mycobacterium iranicum Strain H39, Plantibacter sp. Strain H53, Pseudomonas oryzihabitans Strain H72, and Microbacterium sp. Strain H83, isolated from residential settings.</title>
        <authorList>
            <person name="Lymperopoulou D."/>
            <person name="Adams R.I."/>
            <person name="Lindow S."/>
            <person name="Coil D.A."/>
            <person name="Jospin G."/>
            <person name="Eisen J.A."/>
        </authorList>
    </citation>
    <scope>NUCLEOTIDE SEQUENCE [LARGE SCALE GENOMIC DNA]</scope>
    <source>
        <strain evidence="2 3">H72</strain>
    </source>
</reference>
<evidence type="ECO:0000313" key="3">
    <source>
        <dbReference type="Proteomes" id="UP000078356"/>
    </source>
</evidence>
<accession>A0A178LAI9</accession>
<dbReference type="Gene3D" id="3.40.50.300">
    <property type="entry name" value="P-loop containing nucleotide triphosphate hydrolases"/>
    <property type="match status" value="1"/>
</dbReference>
<gene>
    <name evidence="2" type="ORF">A4V15_05000</name>
</gene>
<protein>
    <submittedName>
        <fullName evidence="2">N-acetylglucosamine-6-sulfatase</fullName>
    </submittedName>
</protein>
<proteinExistence type="predicted"/>
<dbReference type="Pfam" id="PF13521">
    <property type="entry name" value="AAA_28"/>
    <property type="match status" value="1"/>
</dbReference>
<dbReference type="InterPro" id="IPR052735">
    <property type="entry name" value="NAD_biosynth-regulator"/>
</dbReference>
<dbReference type="OrthoDB" id="7057953at2"/>
<comment type="caution">
    <text evidence="2">The sequence shown here is derived from an EMBL/GenBank/DDBJ whole genome shotgun (WGS) entry which is preliminary data.</text>
</comment>
<dbReference type="CDD" id="cd02019">
    <property type="entry name" value="NK"/>
    <property type="match status" value="1"/>
</dbReference>
<sequence>MKVVVLTGPESSGKSWLATILSERFGGVRVDEYVREYCEAHGTDTSLTDVELIAREQLHREDHARASAPALLLLDTHLLSNLLWSRLLFGAAPDWLEPALLARRYDLHLLLDPRDVAWQDDGQRCQPELAERLAFFAQCRDWLQAHGQPVLEIAGDWPERQRAALAAVSRLLHDA</sequence>
<dbReference type="AlphaFoldDB" id="A0A178LAI9"/>
<organism evidence="2 3">
    <name type="scientific">Pseudomonas oryzihabitans</name>
    <dbReference type="NCBI Taxonomy" id="47885"/>
    <lineage>
        <taxon>Bacteria</taxon>
        <taxon>Pseudomonadati</taxon>
        <taxon>Pseudomonadota</taxon>
        <taxon>Gammaproteobacteria</taxon>
        <taxon>Pseudomonadales</taxon>
        <taxon>Pseudomonadaceae</taxon>
        <taxon>Pseudomonas</taxon>
    </lineage>
</organism>
<dbReference type="EMBL" id="LWCR01000034">
    <property type="protein sequence ID" value="OAN26519.1"/>
    <property type="molecule type" value="Genomic_DNA"/>
</dbReference>
<feature type="domain" description="NadR/Ttd14 AAA" evidence="1">
    <location>
        <begin position="4"/>
        <end position="160"/>
    </location>
</feature>
<dbReference type="Proteomes" id="UP000078356">
    <property type="component" value="Unassembled WGS sequence"/>
</dbReference>
<dbReference type="SUPFAM" id="SSF52540">
    <property type="entry name" value="P-loop containing nucleoside triphosphate hydrolases"/>
    <property type="match status" value="1"/>
</dbReference>
<evidence type="ECO:0000313" key="2">
    <source>
        <dbReference type="EMBL" id="OAN26519.1"/>
    </source>
</evidence>
<dbReference type="PANTHER" id="PTHR37512:SF1">
    <property type="entry name" value="NADR_TTD14 AAA DOMAIN-CONTAINING PROTEIN"/>
    <property type="match status" value="1"/>
</dbReference>
<dbReference type="InterPro" id="IPR038727">
    <property type="entry name" value="NadR/Ttd14_AAA_dom"/>
</dbReference>
<dbReference type="RefSeq" id="WP_064308652.1">
    <property type="nucleotide sequence ID" value="NZ_LWCR01000034.1"/>
</dbReference>